<name>A0A1M5V8A7_FLAJO</name>
<reference evidence="1 2" key="1">
    <citation type="submission" date="2016-11" db="EMBL/GenBank/DDBJ databases">
        <authorList>
            <person name="Jaros S."/>
            <person name="Januszkiewicz K."/>
            <person name="Wedrychowicz H."/>
        </authorList>
    </citation>
    <scope>NUCLEOTIDE SEQUENCE [LARGE SCALE GENOMIC DNA]</scope>
    <source>
        <strain evidence="1 2">DSM 6792</strain>
    </source>
</reference>
<dbReference type="RefSeq" id="WP_073411337.1">
    <property type="nucleotide sequence ID" value="NZ_CP158862.1"/>
</dbReference>
<gene>
    <name evidence="1" type="ORF">SAMN05444388_11641</name>
</gene>
<accession>A0A1M5V8A7</accession>
<dbReference type="Proteomes" id="UP000184112">
    <property type="component" value="Unassembled WGS sequence"/>
</dbReference>
<evidence type="ECO:0000313" key="1">
    <source>
        <dbReference type="EMBL" id="SHH71467.1"/>
    </source>
</evidence>
<dbReference type="EMBL" id="FQWH01000016">
    <property type="protein sequence ID" value="SHH71467.1"/>
    <property type="molecule type" value="Genomic_DNA"/>
</dbReference>
<protein>
    <submittedName>
        <fullName evidence="1">Uncharacterized protein</fullName>
    </submittedName>
</protein>
<sequence length="99" mass="10972">MLTENDAAQVFDTILSIPGMNEPVRIDLKISRKNVLLLHHVIERGLLENNSSPSMLLRRTAQENIQEIKQLSADCLGRAGLAELHEKLAGLGTEKNNKS</sequence>
<proteinExistence type="predicted"/>
<dbReference type="AlphaFoldDB" id="A0A1M5V8A7"/>
<organism evidence="1 2">
    <name type="scientific">Flavobacterium johnsoniae</name>
    <name type="common">Cytophaga johnsonae</name>
    <dbReference type="NCBI Taxonomy" id="986"/>
    <lineage>
        <taxon>Bacteria</taxon>
        <taxon>Pseudomonadati</taxon>
        <taxon>Bacteroidota</taxon>
        <taxon>Flavobacteriia</taxon>
        <taxon>Flavobacteriales</taxon>
        <taxon>Flavobacteriaceae</taxon>
        <taxon>Flavobacterium</taxon>
    </lineage>
</organism>
<evidence type="ECO:0000313" key="2">
    <source>
        <dbReference type="Proteomes" id="UP000184112"/>
    </source>
</evidence>